<dbReference type="GO" id="GO:1990481">
    <property type="term" value="P:mRNA pseudouridine synthesis"/>
    <property type="evidence" value="ECO:0007669"/>
    <property type="project" value="EnsemblFungi"/>
</dbReference>
<dbReference type="InterPro" id="IPR014780">
    <property type="entry name" value="tRNA_psdUridine_synth_TruB"/>
</dbReference>
<evidence type="ECO:0000256" key="2">
    <source>
        <dbReference type="ARBA" id="ARBA00008999"/>
    </source>
</evidence>
<reference evidence="9" key="1">
    <citation type="submission" date="2016-05" db="EMBL/GenBank/DDBJ databases">
        <title>Comparative genomics of biotechnologically important yeasts.</title>
        <authorList>
            <consortium name="DOE Joint Genome Institute"/>
            <person name="Riley R."/>
            <person name="Haridas S."/>
            <person name="Wolfe K.H."/>
            <person name="Lopes M.R."/>
            <person name="Hittinger C.T."/>
            <person name="Goker M."/>
            <person name="Salamov A."/>
            <person name="Wisecaver J."/>
            <person name="Long T.M."/>
            <person name="Aerts A.L."/>
            <person name="Barry K."/>
            <person name="Choi C."/>
            <person name="Clum A."/>
            <person name="Coughlan A.Y."/>
            <person name="Deshpande S."/>
            <person name="Douglass A.P."/>
            <person name="Hanson S.J."/>
            <person name="Klenk H.-P."/>
            <person name="Labutti K."/>
            <person name="Lapidus A."/>
            <person name="Lindquist E."/>
            <person name="Lipzen A."/>
            <person name="Meier-Kolthoff J.P."/>
            <person name="Ohm R.A."/>
            <person name="Otillar R.P."/>
            <person name="Pangilinan J."/>
            <person name="Peng Y."/>
            <person name="Rokas A."/>
            <person name="Rosa C.A."/>
            <person name="Scheuner C."/>
            <person name="Sibirny A.A."/>
            <person name="Slot J.C."/>
            <person name="Stielow J.B."/>
            <person name="Sun H."/>
            <person name="Kurtzman C.P."/>
            <person name="Blackwell M."/>
            <person name="Grigoriev I.V."/>
            <person name="Jeffries T.W."/>
        </authorList>
    </citation>
    <scope>NUCLEOTIDE SEQUENCE [LARGE SCALE GENOMIC DNA]</scope>
    <source>
        <strain evidence="9">NRRL Y-12698</strain>
    </source>
</reference>
<dbReference type="HAMAP" id="MF_01080">
    <property type="entry name" value="TruB_bact"/>
    <property type="match status" value="1"/>
</dbReference>
<dbReference type="GO" id="GO:0005739">
    <property type="term" value="C:mitochondrion"/>
    <property type="evidence" value="ECO:0007669"/>
    <property type="project" value="EnsemblFungi"/>
</dbReference>
<gene>
    <name evidence="8" type="ORF">BABINDRAFT_160773</name>
</gene>
<dbReference type="Proteomes" id="UP000094336">
    <property type="component" value="Unassembled WGS sequence"/>
</dbReference>
<comment type="catalytic activity">
    <reaction evidence="1">
        <text>a uridine in mRNA = a pseudouridine in mRNA</text>
        <dbReference type="Rhea" id="RHEA:56644"/>
        <dbReference type="Rhea" id="RHEA-COMP:14658"/>
        <dbReference type="Rhea" id="RHEA-COMP:14659"/>
        <dbReference type="ChEBI" id="CHEBI:65314"/>
        <dbReference type="ChEBI" id="CHEBI:65315"/>
    </reaction>
</comment>
<keyword evidence="5" id="KW-0413">Isomerase</keyword>
<dbReference type="InterPro" id="IPR020103">
    <property type="entry name" value="PsdUridine_synth_cat_dom_sf"/>
</dbReference>
<feature type="compositionally biased region" description="Basic and acidic residues" evidence="6">
    <location>
        <begin position="382"/>
        <end position="400"/>
    </location>
</feature>
<evidence type="ECO:0000259" key="7">
    <source>
        <dbReference type="Pfam" id="PF01509"/>
    </source>
</evidence>
<feature type="domain" description="Pseudouridine synthase II N-terminal" evidence="7">
    <location>
        <begin position="58"/>
        <end position="200"/>
    </location>
</feature>
<comment type="similarity">
    <text evidence="2">Belongs to the pseudouridine synthase TruB family.</text>
</comment>
<keyword evidence="4" id="KW-0819">tRNA processing</keyword>
<dbReference type="STRING" id="984486.A0A1E3QS84"/>
<dbReference type="EMBL" id="KV454429">
    <property type="protein sequence ID" value="ODQ80498.1"/>
    <property type="molecule type" value="Genomic_DNA"/>
</dbReference>
<dbReference type="GO" id="GO:0005634">
    <property type="term" value="C:nucleus"/>
    <property type="evidence" value="ECO:0007669"/>
    <property type="project" value="EnsemblFungi"/>
</dbReference>
<evidence type="ECO:0000313" key="8">
    <source>
        <dbReference type="EMBL" id="ODQ80498.1"/>
    </source>
</evidence>
<evidence type="ECO:0000256" key="6">
    <source>
        <dbReference type="SAM" id="MobiDB-lite"/>
    </source>
</evidence>
<proteinExistence type="inferred from homology"/>
<sequence length="400" mass="44308">MDGVFAINKPTGISSAQFVAKIQHIFTASKCFSKQIEVERQKLLHEGCSAGAKKKARNMKVKMGHGGTLDPLASGILIIGVNKGTKKLQDFLNGSVKTYETEALLGASTTTGDCEGEIVSFNATSHITKEQVLATREKFVGELTQTPPIFSALKMDGKPLYEYVREGKPLPRPIASRQVQIYDMQFFEDDMLTTDHSYELLKGTNDLAEKIRNNPTLEDDKLHFSAEYLAKAAAEGLPVEAEKQFPSEGKENEEGYKAPLIHFTAKVGSGTYIRSLISDVGKALQSSSYMVKLIRTEQADWKMNQNVLELEDLVDNDEVFWSRVVKRILDTEDASTIILKDIFDQVRVEVAALPEKEGPLELAPVVEAAPITVTSGQGIDRPIFEEKATEEHDSKRPKLE</sequence>
<feature type="region of interest" description="Disordered" evidence="6">
    <location>
        <begin position="380"/>
        <end position="400"/>
    </location>
</feature>
<evidence type="ECO:0000256" key="1">
    <source>
        <dbReference type="ARBA" id="ARBA00001166"/>
    </source>
</evidence>
<dbReference type="Pfam" id="PF01509">
    <property type="entry name" value="TruB_N"/>
    <property type="match status" value="1"/>
</dbReference>
<evidence type="ECO:0000256" key="5">
    <source>
        <dbReference type="ARBA" id="ARBA00023235"/>
    </source>
</evidence>
<keyword evidence="9" id="KW-1185">Reference proteome</keyword>
<evidence type="ECO:0000313" key="9">
    <source>
        <dbReference type="Proteomes" id="UP000094336"/>
    </source>
</evidence>
<organism evidence="8 9">
    <name type="scientific">Babjeviella inositovora NRRL Y-12698</name>
    <dbReference type="NCBI Taxonomy" id="984486"/>
    <lineage>
        <taxon>Eukaryota</taxon>
        <taxon>Fungi</taxon>
        <taxon>Dikarya</taxon>
        <taxon>Ascomycota</taxon>
        <taxon>Saccharomycotina</taxon>
        <taxon>Pichiomycetes</taxon>
        <taxon>Serinales incertae sedis</taxon>
        <taxon>Babjeviella</taxon>
    </lineage>
</organism>
<dbReference type="AlphaFoldDB" id="A0A1E3QS84"/>
<name>A0A1E3QS84_9ASCO</name>
<dbReference type="EC" id="5.4.99.25" evidence="3"/>
<dbReference type="PANTHER" id="PTHR13767">
    <property type="entry name" value="TRNA-PSEUDOURIDINE SYNTHASE"/>
    <property type="match status" value="1"/>
</dbReference>
<evidence type="ECO:0000256" key="4">
    <source>
        <dbReference type="ARBA" id="ARBA00022694"/>
    </source>
</evidence>
<dbReference type="GO" id="GO:0160148">
    <property type="term" value="F:tRNA pseudouridine(55) synthase activity"/>
    <property type="evidence" value="ECO:0007669"/>
    <property type="project" value="UniProtKB-EC"/>
</dbReference>
<dbReference type="GO" id="GO:0006400">
    <property type="term" value="P:tRNA modification"/>
    <property type="evidence" value="ECO:0007669"/>
    <property type="project" value="EnsemblFungi"/>
</dbReference>
<protein>
    <recommendedName>
        <fullName evidence="3">tRNA pseudouridine(55) synthase</fullName>
        <ecNumber evidence="3">5.4.99.25</ecNumber>
    </recommendedName>
</protein>
<dbReference type="RefSeq" id="XP_018985826.1">
    <property type="nucleotide sequence ID" value="XM_019128440.1"/>
</dbReference>
<dbReference type="SUPFAM" id="SSF55120">
    <property type="entry name" value="Pseudouridine synthase"/>
    <property type="match status" value="1"/>
</dbReference>
<dbReference type="OrthoDB" id="9995526at2759"/>
<dbReference type="GO" id="GO:0003723">
    <property type="term" value="F:RNA binding"/>
    <property type="evidence" value="ECO:0007669"/>
    <property type="project" value="InterPro"/>
</dbReference>
<accession>A0A1E3QS84</accession>
<dbReference type="GeneID" id="30146293"/>
<dbReference type="InterPro" id="IPR002501">
    <property type="entry name" value="PsdUridine_synth_N"/>
</dbReference>
<dbReference type="Gene3D" id="3.30.2350.10">
    <property type="entry name" value="Pseudouridine synthase"/>
    <property type="match status" value="1"/>
</dbReference>
<dbReference type="PANTHER" id="PTHR13767:SF2">
    <property type="entry name" value="PSEUDOURIDYLATE SYNTHASE TRUB1"/>
    <property type="match status" value="1"/>
</dbReference>
<evidence type="ECO:0000256" key="3">
    <source>
        <dbReference type="ARBA" id="ARBA00012787"/>
    </source>
</evidence>